<protein>
    <submittedName>
        <fullName evidence="1">Uncharacterized protein</fullName>
    </submittedName>
</protein>
<feature type="non-terminal residue" evidence="1">
    <location>
        <position position="91"/>
    </location>
</feature>
<gene>
    <name evidence="1" type="ORF">MNBD_ACTINO02-204</name>
</gene>
<evidence type="ECO:0000313" key="1">
    <source>
        <dbReference type="EMBL" id="VAW09281.1"/>
    </source>
</evidence>
<accession>A0A3B0SSB7</accession>
<sequence>MDALIQGTIRITDECVLLDERGELVLLVWPSDKTQWDDGSGTIQFFDPGFGLVTIADGQEVRLGGGGTSVAEGGLGAQEWVDSIVWIEEPP</sequence>
<dbReference type="AlphaFoldDB" id="A0A3B0SSB7"/>
<dbReference type="EMBL" id="UOEK01000547">
    <property type="protein sequence ID" value="VAW09281.1"/>
    <property type="molecule type" value="Genomic_DNA"/>
</dbReference>
<name>A0A3B0SSB7_9ZZZZ</name>
<organism evidence="1">
    <name type="scientific">hydrothermal vent metagenome</name>
    <dbReference type="NCBI Taxonomy" id="652676"/>
    <lineage>
        <taxon>unclassified sequences</taxon>
        <taxon>metagenomes</taxon>
        <taxon>ecological metagenomes</taxon>
    </lineage>
</organism>
<reference evidence="1" key="1">
    <citation type="submission" date="2018-06" db="EMBL/GenBank/DDBJ databases">
        <authorList>
            <person name="Zhirakovskaya E."/>
        </authorList>
    </citation>
    <scope>NUCLEOTIDE SEQUENCE</scope>
</reference>
<proteinExistence type="predicted"/>